<keyword evidence="3" id="KW-1185">Reference proteome</keyword>
<keyword evidence="1" id="KW-1133">Transmembrane helix</keyword>
<keyword evidence="1" id="KW-0812">Transmembrane</keyword>
<gene>
    <name evidence="2" type="ORF">HKW67_12810</name>
</gene>
<dbReference type="KEGG" id="ggr:HKW67_12810"/>
<evidence type="ECO:0000313" key="3">
    <source>
        <dbReference type="Proteomes" id="UP000500938"/>
    </source>
</evidence>
<evidence type="ECO:0000256" key="1">
    <source>
        <dbReference type="SAM" id="Phobius"/>
    </source>
</evidence>
<feature type="transmembrane region" description="Helical" evidence="1">
    <location>
        <begin position="12"/>
        <end position="34"/>
    </location>
</feature>
<dbReference type="RefSeq" id="WP_171225755.1">
    <property type="nucleotide sequence ID" value="NZ_CP053085.1"/>
</dbReference>
<evidence type="ECO:0008006" key="4">
    <source>
        <dbReference type="Google" id="ProtNLM"/>
    </source>
</evidence>
<evidence type="ECO:0000313" key="2">
    <source>
        <dbReference type="EMBL" id="QJR36323.1"/>
    </source>
</evidence>
<organism evidence="2 3">
    <name type="scientific">Gemmatimonas groenlandica</name>
    <dbReference type="NCBI Taxonomy" id="2732249"/>
    <lineage>
        <taxon>Bacteria</taxon>
        <taxon>Pseudomonadati</taxon>
        <taxon>Gemmatimonadota</taxon>
        <taxon>Gemmatimonadia</taxon>
        <taxon>Gemmatimonadales</taxon>
        <taxon>Gemmatimonadaceae</taxon>
        <taxon>Gemmatimonas</taxon>
    </lineage>
</organism>
<accession>A0A6M4INM2</accession>
<dbReference type="Proteomes" id="UP000500938">
    <property type="component" value="Chromosome"/>
</dbReference>
<dbReference type="AlphaFoldDB" id="A0A6M4INM2"/>
<name>A0A6M4INM2_9BACT</name>
<keyword evidence="1" id="KW-0472">Membrane</keyword>
<dbReference type="EMBL" id="CP053085">
    <property type="protein sequence ID" value="QJR36323.1"/>
    <property type="molecule type" value="Genomic_DNA"/>
</dbReference>
<proteinExistence type="predicted"/>
<protein>
    <recommendedName>
        <fullName evidence="4">Type 4 fimbrial biogenesis protein PilX N-terminal domain-containing protein</fullName>
    </recommendedName>
</protein>
<reference evidence="2 3" key="1">
    <citation type="submission" date="2020-05" db="EMBL/GenBank/DDBJ databases">
        <title>Complete genome sequence of Gemmatimonas greenlandica TET16.</title>
        <authorList>
            <person name="Zeng Y."/>
        </authorList>
    </citation>
    <scope>NUCLEOTIDE SEQUENCE [LARGE SCALE GENOMIC DNA]</scope>
    <source>
        <strain evidence="2 3">TET16</strain>
    </source>
</reference>
<sequence>MNAPRLVRERRGSALMFVIIAMVLLAVLSLSAVMGTMHEFKAGRNMLSQQRALTIAEYGLNGQLANWTAARTALAVGAVDSSNVVVTAGDTAKVAVMRLNGTTFLITSLGRSSVGNGQLESQRQVSMLVRMSGPSIPAGSALTSLGEVETQGSVAITGKSTTPPGWLSCPTSRDTFAISAPPGVKVAVQKPASQADGGVTADSKLSAANALTTFGTETWASLVSRANITYTSKSNPSPTGTITTCSYGATNWGEPSRGGGSVIGCQNYFPIIYSPGDLKLTGGRGQGLLIVDGGLTITGNFEFVGLILVRDAVQIAGTPKIYGALMTRSQGGSKTDLQGNMSLSYSPCAISKAMGAQALPTRSKHRSWVQLF</sequence>